<accession>A0A0R0DCQ7</accession>
<dbReference type="InterPro" id="IPR049368">
    <property type="entry name" value="FkbO_Hyg5-like_N"/>
</dbReference>
<proteinExistence type="predicted"/>
<dbReference type="InterPro" id="IPR035959">
    <property type="entry name" value="RutC-like_sf"/>
</dbReference>
<dbReference type="Gene3D" id="3.30.1330.40">
    <property type="entry name" value="RutC-like"/>
    <property type="match status" value="1"/>
</dbReference>
<gene>
    <name evidence="2" type="ORF">ABB30_11410</name>
</gene>
<dbReference type="PATRIC" id="fig|336566.3.peg.1705"/>
<keyword evidence="3" id="KW-1185">Reference proteome</keyword>
<dbReference type="EMBL" id="LDJM01000029">
    <property type="protein sequence ID" value="KRG75633.1"/>
    <property type="molecule type" value="Genomic_DNA"/>
</dbReference>
<organism evidence="2 3">
    <name type="scientific">Stenotrophomonas ginsengisoli</name>
    <dbReference type="NCBI Taxonomy" id="336566"/>
    <lineage>
        <taxon>Bacteria</taxon>
        <taxon>Pseudomonadati</taxon>
        <taxon>Pseudomonadota</taxon>
        <taxon>Gammaproteobacteria</taxon>
        <taxon>Lysobacterales</taxon>
        <taxon>Lysobacteraceae</taxon>
        <taxon>Stenotrophomonas</taxon>
    </lineage>
</organism>
<evidence type="ECO:0000313" key="2">
    <source>
        <dbReference type="EMBL" id="KRG75633.1"/>
    </source>
</evidence>
<dbReference type="Pfam" id="PF21168">
    <property type="entry name" value="FkbO_Hyg5-like_N"/>
    <property type="match status" value="1"/>
</dbReference>
<dbReference type="AlphaFoldDB" id="A0A0R0DCQ7"/>
<comment type="caution">
    <text evidence="2">The sequence shown here is derived from an EMBL/GenBank/DDBJ whole genome shotgun (WGS) entry which is preliminary data.</text>
</comment>
<evidence type="ECO:0000259" key="1">
    <source>
        <dbReference type="Pfam" id="PF21168"/>
    </source>
</evidence>
<name>A0A0R0DCQ7_9GAMM</name>
<reference evidence="2 3" key="1">
    <citation type="submission" date="2015-05" db="EMBL/GenBank/DDBJ databases">
        <title>Genome sequencing and analysis of members of genus Stenotrophomonas.</title>
        <authorList>
            <person name="Patil P.P."/>
            <person name="Midha S."/>
            <person name="Patil P.B."/>
        </authorList>
    </citation>
    <scope>NUCLEOTIDE SEQUENCE [LARGE SCALE GENOMIC DNA]</scope>
    <source>
        <strain evidence="2 3">DSM 24757</strain>
    </source>
</reference>
<sequence>MQIGFAPPQQRQALLDDPHTLAVIGFAAGARPGPQDDPRWLQVGLQPLDGPVLEVWRSSAPVQHGVDADGLAWACDGTHQLGVLQVDEADFDGDIALAATHAYRLMQDSLGRHGYPHLLRIWNYLDGIVDGDGDQERYRQFCLGRAQGWGSLDNARLPAATAIGRIDGVRVLQLYWLAAREPGQPVENPRQVSAYNYPRQYGPQPPSFARAMLPAPNSALPLMLSGTASVVGHQSLHAGQTLRQLQETFANFDALIDSARRQQARLPARFNDSSLLKVYLENASELDLIQQALPQYLPDAVPRMVLHARVCRPDLHVEIDGWHR</sequence>
<dbReference type="SUPFAM" id="SSF55298">
    <property type="entry name" value="YjgF-like"/>
    <property type="match status" value="1"/>
</dbReference>
<protein>
    <submittedName>
        <fullName evidence="2">Pteridine-dependent deoxygenase</fullName>
    </submittedName>
</protein>
<evidence type="ECO:0000313" key="3">
    <source>
        <dbReference type="Proteomes" id="UP000050956"/>
    </source>
</evidence>
<dbReference type="STRING" id="336566.ABB30_11410"/>
<feature type="domain" description="Chorismatase FkbO/Hyg5-like N-terminal" evidence="1">
    <location>
        <begin position="54"/>
        <end position="178"/>
    </location>
</feature>
<dbReference type="Proteomes" id="UP000050956">
    <property type="component" value="Unassembled WGS sequence"/>
</dbReference>